<dbReference type="InterPro" id="IPR020568">
    <property type="entry name" value="Ribosomal_Su5_D2-typ_SF"/>
</dbReference>
<evidence type="ECO:0000256" key="2">
    <source>
        <dbReference type="ARBA" id="ARBA00012052"/>
    </source>
</evidence>
<gene>
    <name evidence="9" type="primary">ispE</name>
    <name evidence="12" type="ORF">HMPREF0091_11124</name>
</gene>
<keyword evidence="4 9" id="KW-0808">Transferase</keyword>
<comment type="caution">
    <text evidence="9">Lacks conserved residue(s) required for the propagation of feature annotation.</text>
</comment>
<dbReference type="OrthoDB" id="3173073at2"/>
<dbReference type="SUPFAM" id="SSF55060">
    <property type="entry name" value="GHMP Kinase, C-terminal domain"/>
    <property type="match status" value="1"/>
</dbReference>
<dbReference type="GO" id="GO:0016114">
    <property type="term" value="P:terpenoid biosynthetic process"/>
    <property type="evidence" value="ECO:0007669"/>
    <property type="project" value="InterPro"/>
</dbReference>
<dbReference type="SUPFAM" id="SSF54211">
    <property type="entry name" value="Ribosomal protein S5 domain 2-like"/>
    <property type="match status" value="1"/>
</dbReference>
<dbReference type="eggNOG" id="COG1947">
    <property type="taxonomic scope" value="Bacteria"/>
</dbReference>
<evidence type="ECO:0000256" key="1">
    <source>
        <dbReference type="ARBA" id="ARBA00009684"/>
    </source>
</evidence>
<organism evidence="12 13">
    <name type="scientific">Fannyhessea vaginae DSM 15829</name>
    <dbReference type="NCBI Taxonomy" id="525256"/>
    <lineage>
        <taxon>Bacteria</taxon>
        <taxon>Bacillati</taxon>
        <taxon>Actinomycetota</taxon>
        <taxon>Coriobacteriia</taxon>
        <taxon>Coriobacteriales</taxon>
        <taxon>Atopobiaceae</taxon>
        <taxon>Fannyhessea</taxon>
    </lineage>
</organism>
<dbReference type="HAMAP" id="MF_00061">
    <property type="entry name" value="IspE"/>
    <property type="match status" value="1"/>
</dbReference>
<dbReference type="RefSeq" id="WP_006303334.1">
    <property type="nucleotide sequence ID" value="NZ_ACGK02000004.1"/>
</dbReference>
<keyword evidence="7 9" id="KW-0067">ATP-binding</keyword>
<keyword evidence="13" id="KW-1185">Reference proteome</keyword>
<evidence type="ECO:0000259" key="10">
    <source>
        <dbReference type="Pfam" id="PF00288"/>
    </source>
</evidence>
<dbReference type="InterPro" id="IPR004424">
    <property type="entry name" value="IspE"/>
</dbReference>
<comment type="caution">
    <text evidence="12">The sequence shown here is derived from an EMBL/GenBank/DDBJ whole genome shotgun (WGS) entry which is preliminary data.</text>
</comment>
<name>F1T6S3_9ACTN</name>
<keyword evidence="9" id="KW-0414">Isoprene biosynthesis</keyword>
<feature type="active site" evidence="9">
    <location>
        <position position="149"/>
    </location>
</feature>
<dbReference type="PANTHER" id="PTHR43527:SF2">
    <property type="entry name" value="4-DIPHOSPHOCYTIDYL-2-C-METHYL-D-ERYTHRITOL KINASE, CHLOROPLASTIC"/>
    <property type="match status" value="1"/>
</dbReference>
<comment type="pathway">
    <text evidence="9">Isoprenoid biosynthesis; isopentenyl diphosphate biosynthesis via DXP pathway; isopentenyl diphosphate from 1-deoxy-D-xylulose 5-phosphate: step 3/6.</text>
</comment>
<evidence type="ECO:0000313" key="12">
    <source>
        <dbReference type="EMBL" id="EGF22798.1"/>
    </source>
</evidence>
<keyword evidence="6 9" id="KW-0418">Kinase</keyword>
<dbReference type="GO" id="GO:0005524">
    <property type="term" value="F:ATP binding"/>
    <property type="evidence" value="ECO:0007669"/>
    <property type="project" value="UniProtKB-UniRule"/>
</dbReference>
<dbReference type="EMBL" id="ACGK02000004">
    <property type="protein sequence ID" value="EGF22798.1"/>
    <property type="molecule type" value="Genomic_DNA"/>
</dbReference>
<dbReference type="InterPro" id="IPR036554">
    <property type="entry name" value="GHMP_kinase_C_sf"/>
</dbReference>
<dbReference type="UniPathway" id="UPA00056">
    <property type="reaction ID" value="UER00094"/>
</dbReference>
<evidence type="ECO:0000256" key="9">
    <source>
        <dbReference type="HAMAP-Rule" id="MF_00061"/>
    </source>
</evidence>
<comment type="catalytic activity">
    <reaction evidence="9">
        <text>4-CDP-2-C-methyl-D-erythritol + ATP = 4-CDP-2-C-methyl-D-erythritol 2-phosphate + ADP + H(+)</text>
        <dbReference type="Rhea" id="RHEA:18437"/>
        <dbReference type="ChEBI" id="CHEBI:15378"/>
        <dbReference type="ChEBI" id="CHEBI:30616"/>
        <dbReference type="ChEBI" id="CHEBI:57823"/>
        <dbReference type="ChEBI" id="CHEBI:57919"/>
        <dbReference type="ChEBI" id="CHEBI:456216"/>
        <dbReference type="EC" id="2.7.1.148"/>
    </reaction>
</comment>
<evidence type="ECO:0000256" key="4">
    <source>
        <dbReference type="ARBA" id="ARBA00022679"/>
    </source>
</evidence>
<evidence type="ECO:0000313" key="13">
    <source>
        <dbReference type="Proteomes" id="UP000005947"/>
    </source>
</evidence>
<keyword evidence="5 9" id="KW-0547">Nucleotide-binding</keyword>
<dbReference type="Pfam" id="PF08544">
    <property type="entry name" value="GHMP_kinases_C"/>
    <property type="match status" value="1"/>
</dbReference>
<dbReference type="Proteomes" id="UP000005947">
    <property type="component" value="Unassembled WGS sequence"/>
</dbReference>
<dbReference type="Pfam" id="PF00288">
    <property type="entry name" value="GHMP_kinases_N"/>
    <property type="match status" value="1"/>
</dbReference>
<dbReference type="GO" id="GO:0050515">
    <property type="term" value="F:4-(cytidine 5'-diphospho)-2-C-methyl-D-erythritol kinase activity"/>
    <property type="evidence" value="ECO:0007669"/>
    <property type="project" value="UniProtKB-UniRule"/>
</dbReference>
<evidence type="ECO:0000256" key="7">
    <source>
        <dbReference type="ARBA" id="ARBA00022840"/>
    </source>
</evidence>
<accession>F1T6S3</accession>
<sequence length="334" mass="36182">MNNSVTCCASYQDAAPAYAKINLHLGIYPHNVGESGYHRADSVMAALELADTVTLSYNERAQQNTVVMDAGPDVAMKDNTAFRALEAMCQTFHKQPAYTVTIQKHIPAQAGLGGSSSDAATTIKLLCKFWGIDALDARVVRVAQSIGADVAFFLHPIPAYLNGVGATLQESFEHVPSIPCVIVRPQAGVSTPVAYRLFDEHVQTGVETELKPRSELGAELKQRLNPEAGIQSFMPQSPDRIIQALRVGDVLALNGLLYNNLAEAVIQQVADIREVLAWLRTQQGISHPCVTGSGSAVFAFAQSSAICDEIALKASKMRNWWVYSTKTLGLNHVF</sequence>
<protein>
    <recommendedName>
        <fullName evidence="3 9">4-diphosphocytidyl-2-C-methyl-D-erythritol kinase</fullName>
        <shortName evidence="9">CMK</shortName>
        <ecNumber evidence="2 9">2.7.1.148</ecNumber>
    </recommendedName>
    <alternativeName>
        <fullName evidence="8 9">4-(cytidine-5'-diphospho)-2-C-methyl-D-erythritol kinase</fullName>
    </alternativeName>
</protein>
<dbReference type="PANTHER" id="PTHR43527">
    <property type="entry name" value="4-DIPHOSPHOCYTIDYL-2-C-METHYL-D-ERYTHRITOL KINASE, CHLOROPLASTIC"/>
    <property type="match status" value="1"/>
</dbReference>
<feature type="domain" description="GHMP kinase N-terminal" evidence="10">
    <location>
        <begin position="79"/>
        <end position="155"/>
    </location>
</feature>
<dbReference type="GO" id="GO:0019288">
    <property type="term" value="P:isopentenyl diphosphate biosynthetic process, methylerythritol 4-phosphate pathway"/>
    <property type="evidence" value="ECO:0007669"/>
    <property type="project" value="UniProtKB-UniRule"/>
</dbReference>
<evidence type="ECO:0000256" key="8">
    <source>
        <dbReference type="ARBA" id="ARBA00032554"/>
    </source>
</evidence>
<comment type="function">
    <text evidence="9">Catalyzes the phosphorylation of the position 2 hydroxy group of 4-diphosphocytidyl-2C-methyl-D-erythritol.</text>
</comment>
<evidence type="ECO:0000259" key="11">
    <source>
        <dbReference type="Pfam" id="PF08544"/>
    </source>
</evidence>
<feature type="domain" description="GHMP kinase C-terminal" evidence="11">
    <location>
        <begin position="242"/>
        <end position="305"/>
    </location>
</feature>
<evidence type="ECO:0000256" key="6">
    <source>
        <dbReference type="ARBA" id="ARBA00022777"/>
    </source>
</evidence>
<proteinExistence type="inferred from homology"/>
<evidence type="ECO:0000256" key="3">
    <source>
        <dbReference type="ARBA" id="ARBA00017473"/>
    </source>
</evidence>
<dbReference type="Gene3D" id="3.30.230.10">
    <property type="match status" value="1"/>
</dbReference>
<dbReference type="InterPro" id="IPR013750">
    <property type="entry name" value="GHMP_kinase_C_dom"/>
</dbReference>
<dbReference type="EC" id="2.7.1.148" evidence="2 9"/>
<dbReference type="PIRSF" id="PIRSF010376">
    <property type="entry name" value="IspE"/>
    <property type="match status" value="1"/>
</dbReference>
<comment type="similarity">
    <text evidence="1 9">Belongs to the GHMP kinase family. IspE subfamily.</text>
</comment>
<dbReference type="InterPro" id="IPR006204">
    <property type="entry name" value="GHMP_kinase_N_dom"/>
</dbReference>
<feature type="active site" evidence="9">
    <location>
        <position position="20"/>
    </location>
</feature>
<dbReference type="InterPro" id="IPR014721">
    <property type="entry name" value="Ribsml_uS5_D2-typ_fold_subgr"/>
</dbReference>
<dbReference type="AlphaFoldDB" id="F1T6S3"/>
<dbReference type="Gene3D" id="3.30.70.890">
    <property type="entry name" value="GHMP kinase, C-terminal domain"/>
    <property type="match status" value="1"/>
</dbReference>
<evidence type="ECO:0000256" key="5">
    <source>
        <dbReference type="ARBA" id="ARBA00022741"/>
    </source>
</evidence>
<dbReference type="GeneID" id="93210767"/>
<reference evidence="12 13" key="1">
    <citation type="submission" date="2011-02" db="EMBL/GenBank/DDBJ databases">
        <authorList>
            <person name="Muzny D."/>
            <person name="Qin X."/>
            <person name="Buhay C."/>
            <person name="Dugan-Rocha S."/>
            <person name="Ding Y."/>
            <person name="Chen G."/>
            <person name="Hawes A."/>
            <person name="Holder M."/>
            <person name="Jhangiani S."/>
            <person name="Johnson A."/>
            <person name="Khan Z."/>
            <person name="Li Z."/>
            <person name="Liu W."/>
            <person name="Liu X."/>
            <person name="Perez L."/>
            <person name="Shen H."/>
            <person name="Wang Q."/>
            <person name="Watt J."/>
            <person name="Xi L."/>
            <person name="Xin Y."/>
            <person name="Zhou J."/>
            <person name="Deng J."/>
            <person name="Jiang H."/>
            <person name="Liu Y."/>
            <person name="Qu J."/>
            <person name="Song X.-Z."/>
            <person name="Zhang L."/>
            <person name="Villasana D."/>
            <person name="Johnson A."/>
            <person name="Liu J."/>
            <person name="Liyanage D."/>
            <person name="Lorensuhewa L."/>
            <person name="Robinson T."/>
            <person name="Song A."/>
            <person name="Song B.-B."/>
            <person name="Dinh H."/>
            <person name="Thornton R."/>
            <person name="Coyle M."/>
            <person name="Francisco L."/>
            <person name="Jackson L."/>
            <person name="Javaid M."/>
            <person name="Korchina V."/>
            <person name="Kovar C."/>
            <person name="Mata R."/>
            <person name="Mathew T."/>
            <person name="Ngo R."/>
            <person name="Nguyen L."/>
            <person name="Nguyen N."/>
            <person name="Okwuonu G."/>
            <person name="Ongeri F."/>
            <person name="Pham C."/>
            <person name="Simmons D."/>
            <person name="Wilczek-Boney K."/>
            <person name="Hale W."/>
            <person name="Jakkamsetti A."/>
            <person name="Pham P."/>
            <person name="Ruth R."/>
            <person name="San Lucas F."/>
            <person name="Warren J."/>
            <person name="Zhang J."/>
            <person name="Zhao Z."/>
            <person name="Zhou C."/>
            <person name="Zhu D."/>
            <person name="Lee S."/>
            <person name="Bess C."/>
            <person name="Blankenburg K."/>
            <person name="Forbes L."/>
            <person name="Fu Q."/>
            <person name="Gubbala S."/>
            <person name="Hirani K."/>
            <person name="Jayaseelan J.C."/>
            <person name="Lara F."/>
            <person name="Munidasa M."/>
            <person name="Palculict T."/>
            <person name="Patil S."/>
            <person name="Pu L.-L."/>
            <person name="Saada N."/>
            <person name="Tang L."/>
            <person name="Weissenberger G."/>
            <person name="Zhu Y."/>
            <person name="Hemphill L."/>
            <person name="Shang Y."/>
            <person name="Youmans B."/>
            <person name="Ayvaz T."/>
            <person name="Ross M."/>
            <person name="Santibanez J."/>
            <person name="Aqrawi P."/>
            <person name="Gross S."/>
            <person name="Joshi V."/>
            <person name="Fowler G."/>
            <person name="Nazareth L."/>
            <person name="Reid J."/>
            <person name="Worley K."/>
            <person name="Petrosino J."/>
            <person name="Highlander S."/>
            <person name="Gibbs R."/>
        </authorList>
    </citation>
    <scope>NUCLEOTIDE SEQUENCE [LARGE SCALE GENOMIC DNA]</scope>
    <source>
        <strain evidence="12 13">DSM 15829</strain>
    </source>
</reference>